<dbReference type="RefSeq" id="WP_092264565.1">
    <property type="nucleotide sequence ID" value="NZ_FNZA01000008.1"/>
</dbReference>
<keyword evidence="1" id="KW-1133">Transmembrane helix</keyword>
<dbReference type="STRING" id="856736.SAMN04488058_108108"/>
<dbReference type="Proteomes" id="UP000199223">
    <property type="component" value="Unassembled WGS sequence"/>
</dbReference>
<organism evidence="2 3">
    <name type="scientific">Deinococcus reticulitermitis</name>
    <dbReference type="NCBI Taxonomy" id="856736"/>
    <lineage>
        <taxon>Bacteria</taxon>
        <taxon>Thermotogati</taxon>
        <taxon>Deinococcota</taxon>
        <taxon>Deinococci</taxon>
        <taxon>Deinococcales</taxon>
        <taxon>Deinococcaceae</taxon>
        <taxon>Deinococcus</taxon>
    </lineage>
</organism>
<evidence type="ECO:0000256" key="1">
    <source>
        <dbReference type="SAM" id="Phobius"/>
    </source>
</evidence>
<evidence type="ECO:0000313" key="3">
    <source>
        <dbReference type="Proteomes" id="UP000199223"/>
    </source>
</evidence>
<feature type="transmembrane region" description="Helical" evidence="1">
    <location>
        <begin position="36"/>
        <end position="57"/>
    </location>
</feature>
<keyword evidence="1" id="KW-0472">Membrane</keyword>
<name>A0A1H6Z9F9_9DEIO</name>
<dbReference type="AlphaFoldDB" id="A0A1H6Z9F9"/>
<sequence length="60" mass="6481">MKLPPLAWTVALVTALLWLGIGVVQRTGRGAAFGDAVVSELPTTALVFVFALVLFTLRRR</sequence>
<evidence type="ECO:0000313" key="2">
    <source>
        <dbReference type="EMBL" id="SEJ45515.1"/>
    </source>
</evidence>
<reference evidence="3" key="1">
    <citation type="submission" date="2016-10" db="EMBL/GenBank/DDBJ databases">
        <authorList>
            <person name="Varghese N."/>
            <person name="Submissions S."/>
        </authorList>
    </citation>
    <scope>NUCLEOTIDE SEQUENCE [LARGE SCALE GENOMIC DNA]</scope>
    <source>
        <strain evidence="3">CGMCC 1.10218</strain>
    </source>
</reference>
<keyword evidence="3" id="KW-1185">Reference proteome</keyword>
<keyword evidence="1" id="KW-0812">Transmembrane</keyword>
<protein>
    <submittedName>
        <fullName evidence="2">Uncharacterized protein</fullName>
    </submittedName>
</protein>
<gene>
    <name evidence="2" type="ORF">SAMN04488058_108108</name>
</gene>
<dbReference type="EMBL" id="FNZA01000008">
    <property type="protein sequence ID" value="SEJ45515.1"/>
    <property type="molecule type" value="Genomic_DNA"/>
</dbReference>
<accession>A0A1H6Z9F9</accession>
<proteinExistence type="predicted"/>